<gene>
    <name evidence="2" type="ORF">PILCRDRAFT_471949</name>
</gene>
<keyword evidence="1" id="KW-0472">Membrane</keyword>
<sequence length="102" mass="11600">MSHESSFTSLISNTPFVLLKRWASQQSLKDQSSTDIFSDTIPNLDRLESAPSSNEDKQVIVLSPFSLCLFVDFTLKARVIHLLRSYRRMKVKGNAVLVRKTI</sequence>
<keyword evidence="3" id="KW-1185">Reference proteome</keyword>
<accession>A0A0C3FC79</accession>
<evidence type="ECO:0000313" key="2">
    <source>
        <dbReference type="EMBL" id="KIM82215.1"/>
    </source>
</evidence>
<keyword evidence="1" id="KW-1133">Transmembrane helix</keyword>
<feature type="transmembrane region" description="Helical" evidence="1">
    <location>
        <begin position="59"/>
        <end position="80"/>
    </location>
</feature>
<evidence type="ECO:0000256" key="1">
    <source>
        <dbReference type="SAM" id="Phobius"/>
    </source>
</evidence>
<dbReference type="InParanoid" id="A0A0C3FC79"/>
<keyword evidence="1" id="KW-0812">Transmembrane</keyword>
<evidence type="ECO:0000313" key="3">
    <source>
        <dbReference type="Proteomes" id="UP000054166"/>
    </source>
</evidence>
<reference evidence="2 3" key="1">
    <citation type="submission" date="2014-04" db="EMBL/GenBank/DDBJ databases">
        <authorList>
            <consortium name="DOE Joint Genome Institute"/>
            <person name="Kuo A."/>
            <person name="Tarkka M."/>
            <person name="Buscot F."/>
            <person name="Kohler A."/>
            <person name="Nagy L.G."/>
            <person name="Floudas D."/>
            <person name="Copeland A."/>
            <person name="Barry K.W."/>
            <person name="Cichocki N."/>
            <person name="Veneault-Fourrey C."/>
            <person name="LaButti K."/>
            <person name="Lindquist E.A."/>
            <person name="Lipzen A."/>
            <person name="Lundell T."/>
            <person name="Morin E."/>
            <person name="Murat C."/>
            <person name="Sun H."/>
            <person name="Tunlid A."/>
            <person name="Henrissat B."/>
            <person name="Grigoriev I.V."/>
            <person name="Hibbett D.S."/>
            <person name="Martin F."/>
            <person name="Nordberg H.P."/>
            <person name="Cantor M.N."/>
            <person name="Hua S.X."/>
        </authorList>
    </citation>
    <scope>NUCLEOTIDE SEQUENCE [LARGE SCALE GENOMIC DNA]</scope>
    <source>
        <strain evidence="2 3">F 1598</strain>
    </source>
</reference>
<reference evidence="3" key="2">
    <citation type="submission" date="2015-01" db="EMBL/GenBank/DDBJ databases">
        <title>Evolutionary Origins and Diversification of the Mycorrhizal Mutualists.</title>
        <authorList>
            <consortium name="DOE Joint Genome Institute"/>
            <consortium name="Mycorrhizal Genomics Consortium"/>
            <person name="Kohler A."/>
            <person name="Kuo A."/>
            <person name="Nagy L.G."/>
            <person name="Floudas D."/>
            <person name="Copeland A."/>
            <person name="Barry K.W."/>
            <person name="Cichocki N."/>
            <person name="Veneault-Fourrey C."/>
            <person name="LaButti K."/>
            <person name="Lindquist E.A."/>
            <person name="Lipzen A."/>
            <person name="Lundell T."/>
            <person name="Morin E."/>
            <person name="Murat C."/>
            <person name="Riley R."/>
            <person name="Ohm R."/>
            <person name="Sun H."/>
            <person name="Tunlid A."/>
            <person name="Henrissat B."/>
            <person name="Grigoriev I.V."/>
            <person name="Hibbett D.S."/>
            <person name="Martin F."/>
        </authorList>
    </citation>
    <scope>NUCLEOTIDE SEQUENCE [LARGE SCALE GENOMIC DNA]</scope>
    <source>
        <strain evidence="3">F 1598</strain>
    </source>
</reference>
<dbReference type="EMBL" id="KN832995">
    <property type="protein sequence ID" value="KIM82215.1"/>
    <property type="molecule type" value="Genomic_DNA"/>
</dbReference>
<dbReference type="Proteomes" id="UP000054166">
    <property type="component" value="Unassembled WGS sequence"/>
</dbReference>
<dbReference type="HOGENOM" id="CLU_2278501_0_0_1"/>
<proteinExistence type="predicted"/>
<protein>
    <submittedName>
        <fullName evidence="2">Uncharacterized protein</fullName>
    </submittedName>
</protein>
<dbReference type="AlphaFoldDB" id="A0A0C3FC79"/>
<name>A0A0C3FC79_PILCF</name>
<organism evidence="2 3">
    <name type="scientific">Piloderma croceum (strain F 1598)</name>
    <dbReference type="NCBI Taxonomy" id="765440"/>
    <lineage>
        <taxon>Eukaryota</taxon>
        <taxon>Fungi</taxon>
        <taxon>Dikarya</taxon>
        <taxon>Basidiomycota</taxon>
        <taxon>Agaricomycotina</taxon>
        <taxon>Agaricomycetes</taxon>
        <taxon>Agaricomycetidae</taxon>
        <taxon>Atheliales</taxon>
        <taxon>Atheliaceae</taxon>
        <taxon>Piloderma</taxon>
    </lineage>
</organism>